<keyword evidence="1" id="KW-0472">Membrane</keyword>
<keyword evidence="1" id="KW-0812">Transmembrane</keyword>
<feature type="transmembrane region" description="Helical" evidence="1">
    <location>
        <begin position="122"/>
        <end position="143"/>
    </location>
</feature>
<proteinExistence type="predicted"/>
<gene>
    <name evidence="3" type="ORF">WAE58_07400</name>
</gene>
<evidence type="ECO:0000313" key="3">
    <source>
        <dbReference type="EMBL" id="MEJ2902244.1"/>
    </source>
</evidence>
<dbReference type="Proteomes" id="UP001378956">
    <property type="component" value="Unassembled WGS sequence"/>
</dbReference>
<evidence type="ECO:0000313" key="4">
    <source>
        <dbReference type="Proteomes" id="UP001378956"/>
    </source>
</evidence>
<feature type="transmembrane region" description="Helical" evidence="1">
    <location>
        <begin position="44"/>
        <end position="65"/>
    </location>
</feature>
<keyword evidence="4" id="KW-1185">Reference proteome</keyword>
<feature type="transmembrane region" description="Helical" evidence="1">
    <location>
        <begin position="77"/>
        <end position="94"/>
    </location>
</feature>
<organism evidence="3 4">
    <name type="scientific">Pedobacter panaciterrae</name>
    <dbReference type="NCBI Taxonomy" id="363849"/>
    <lineage>
        <taxon>Bacteria</taxon>
        <taxon>Pseudomonadati</taxon>
        <taxon>Bacteroidota</taxon>
        <taxon>Sphingobacteriia</taxon>
        <taxon>Sphingobacteriales</taxon>
        <taxon>Sphingobacteriaceae</taxon>
        <taxon>Pedobacter</taxon>
    </lineage>
</organism>
<dbReference type="PANTHER" id="PTHR42208:SF1">
    <property type="entry name" value="HEAVY METAL TRANSPORTER"/>
    <property type="match status" value="1"/>
</dbReference>
<protein>
    <submittedName>
        <fullName evidence="3">Sulfite exporter TauE/SafE family protein</fullName>
    </submittedName>
</protein>
<dbReference type="PANTHER" id="PTHR42208">
    <property type="entry name" value="HEAVY METAL TRANSPORTER-RELATED"/>
    <property type="match status" value="1"/>
</dbReference>
<dbReference type="InterPro" id="IPR039447">
    <property type="entry name" value="UreH-like_TM_dom"/>
</dbReference>
<accession>A0ABU8NK32</accession>
<feature type="transmembrane region" description="Helical" evidence="1">
    <location>
        <begin position="155"/>
        <end position="179"/>
    </location>
</feature>
<dbReference type="EMBL" id="JBBEUB010000002">
    <property type="protein sequence ID" value="MEJ2902244.1"/>
    <property type="molecule type" value="Genomic_DNA"/>
</dbReference>
<dbReference type="RefSeq" id="WP_288883686.1">
    <property type="nucleotide sequence ID" value="NZ_CBFGNQ010000021.1"/>
</dbReference>
<keyword evidence="1" id="KW-1133">Transmembrane helix</keyword>
<comment type="caution">
    <text evidence="3">The sequence shown here is derived from an EMBL/GenBank/DDBJ whole genome shotgun (WGS) entry which is preliminary data.</text>
</comment>
<feature type="domain" description="Urease accessory protein UreH-like transmembrane" evidence="2">
    <location>
        <begin position="7"/>
        <end position="202"/>
    </location>
</feature>
<feature type="transmembrane region" description="Helical" evidence="1">
    <location>
        <begin position="191"/>
        <end position="208"/>
    </location>
</feature>
<reference evidence="3 4" key="1">
    <citation type="submission" date="2024-03" db="EMBL/GenBank/DDBJ databases">
        <title>Sequence of Lycoming College Course Isolates.</title>
        <authorList>
            <person name="Plotts O."/>
            <person name="Newman J."/>
        </authorList>
    </citation>
    <scope>NUCLEOTIDE SEQUENCE [LARGE SCALE GENOMIC DNA]</scope>
    <source>
        <strain evidence="3 4">CJB-3</strain>
    </source>
</reference>
<name>A0ABU8NK32_9SPHI</name>
<evidence type="ECO:0000256" key="1">
    <source>
        <dbReference type="SAM" id="Phobius"/>
    </source>
</evidence>
<evidence type="ECO:0000259" key="2">
    <source>
        <dbReference type="Pfam" id="PF13386"/>
    </source>
</evidence>
<sequence length="228" mass="25346">MSNERLAFFIGLLGSLHCIGMCGPLAFAVPLRHPGWAYLVWNKLIYQLGRLISYCFLGALVGLVGKQIWQAGIQQSISVFTGVLILLAACSRLFKIPFLKQTPLKILNPFNKLFNYAFKHKLNHLIIGMINGLLPCGFVYLALAGALNTESIQQGIIYMFWFGVGTIPLMLGAAIIVGFSGFTFRRSLNKVVPYAMLILGFWFLLRGLELNIPYLSPQKPNSSVAECR</sequence>
<dbReference type="Pfam" id="PF13386">
    <property type="entry name" value="DsbD_2"/>
    <property type="match status" value="1"/>
</dbReference>